<keyword evidence="3" id="KW-1185">Reference proteome</keyword>
<feature type="transmembrane region" description="Helical" evidence="1">
    <location>
        <begin position="76"/>
        <end position="93"/>
    </location>
</feature>
<evidence type="ECO:0000313" key="2">
    <source>
        <dbReference type="EMBL" id="PWJ52858.1"/>
    </source>
</evidence>
<name>A0A316A6J2_9BACT</name>
<reference evidence="2 3" key="1">
    <citation type="submission" date="2018-03" db="EMBL/GenBank/DDBJ databases">
        <title>Genomic Encyclopedia of Archaeal and Bacterial Type Strains, Phase II (KMG-II): from individual species to whole genera.</title>
        <authorList>
            <person name="Goeker M."/>
        </authorList>
    </citation>
    <scope>NUCLEOTIDE SEQUENCE [LARGE SCALE GENOMIC DNA]</scope>
    <source>
        <strain evidence="2 3">DSM 100346</strain>
    </source>
</reference>
<accession>A0A316A6J2</accession>
<gene>
    <name evidence="2" type="ORF">CLV98_1305</name>
</gene>
<organism evidence="2 3">
    <name type="scientific">Dyadobacter jejuensis</name>
    <dbReference type="NCBI Taxonomy" id="1082580"/>
    <lineage>
        <taxon>Bacteria</taxon>
        <taxon>Pseudomonadati</taxon>
        <taxon>Bacteroidota</taxon>
        <taxon>Cytophagia</taxon>
        <taxon>Cytophagales</taxon>
        <taxon>Spirosomataceae</taxon>
        <taxon>Dyadobacter</taxon>
    </lineage>
</organism>
<dbReference type="Proteomes" id="UP000245880">
    <property type="component" value="Unassembled WGS sequence"/>
</dbReference>
<protein>
    <submittedName>
        <fullName evidence="2">Uncharacterized protein</fullName>
    </submittedName>
</protein>
<keyword evidence="1" id="KW-0472">Membrane</keyword>
<evidence type="ECO:0000256" key="1">
    <source>
        <dbReference type="SAM" id="Phobius"/>
    </source>
</evidence>
<proteinExistence type="predicted"/>
<dbReference type="EMBL" id="QGDT01000030">
    <property type="protein sequence ID" value="PWJ52858.1"/>
    <property type="molecule type" value="Genomic_DNA"/>
</dbReference>
<dbReference type="AlphaFoldDB" id="A0A316A6J2"/>
<sequence length="139" mass="16452">MISFSFKKIGYWIIILSLVMFFFVMLNFDFFSPLMETWVGVLKWLGLSGLILVIISKEKNETAEIERLRYRWFFQTFFGVLLMIVVFSLSNLLVTDDAVSVDKALTYLKDNDLFKFSVIFLTVHFFAFRRELRKMGNIL</sequence>
<feature type="transmembrane region" description="Helical" evidence="1">
    <location>
        <begin position="37"/>
        <end position="55"/>
    </location>
</feature>
<feature type="transmembrane region" description="Helical" evidence="1">
    <location>
        <begin position="113"/>
        <end position="129"/>
    </location>
</feature>
<evidence type="ECO:0000313" key="3">
    <source>
        <dbReference type="Proteomes" id="UP000245880"/>
    </source>
</evidence>
<comment type="caution">
    <text evidence="2">The sequence shown here is derived from an EMBL/GenBank/DDBJ whole genome shotgun (WGS) entry which is preliminary data.</text>
</comment>
<feature type="transmembrane region" description="Helical" evidence="1">
    <location>
        <begin position="9"/>
        <end position="31"/>
    </location>
</feature>
<keyword evidence="1" id="KW-0812">Transmembrane</keyword>
<keyword evidence="1" id="KW-1133">Transmembrane helix</keyword>